<dbReference type="AlphaFoldDB" id="A0A485MX77"/>
<evidence type="ECO:0000313" key="3">
    <source>
        <dbReference type="Proteomes" id="UP000386466"/>
    </source>
</evidence>
<evidence type="ECO:0008006" key="4">
    <source>
        <dbReference type="Google" id="ProtNLM"/>
    </source>
</evidence>
<keyword evidence="3" id="KW-1185">Reference proteome</keyword>
<name>A0A485MX77_LYNPA</name>
<dbReference type="PANTHER" id="PTHR15132:SF1">
    <property type="entry name" value="SNRNA-ACTIVATING PROTEIN COMPLEX SUBUNIT 2"/>
    <property type="match status" value="1"/>
</dbReference>
<dbReference type="PANTHER" id="PTHR15132">
    <property type="entry name" value="SNRNA-ACTIVATING PROTEIN COMPLEX SUBUNIT 2"/>
    <property type="match status" value="1"/>
</dbReference>
<dbReference type="Pfam" id="PF11035">
    <property type="entry name" value="SNAPC2"/>
    <property type="match status" value="1"/>
</dbReference>
<proteinExistence type="predicted"/>
<dbReference type="GO" id="GO:0016251">
    <property type="term" value="F:RNA polymerase II general transcription initiation factor activity"/>
    <property type="evidence" value="ECO:0007669"/>
    <property type="project" value="InterPro"/>
</dbReference>
<dbReference type="Proteomes" id="UP000386466">
    <property type="component" value="Unassembled WGS sequence"/>
</dbReference>
<feature type="region of interest" description="Disordered" evidence="1">
    <location>
        <begin position="115"/>
        <end position="155"/>
    </location>
</feature>
<organism evidence="2 3">
    <name type="scientific">Lynx pardinus</name>
    <name type="common">Iberian lynx</name>
    <name type="synonym">Felis pardina</name>
    <dbReference type="NCBI Taxonomy" id="191816"/>
    <lineage>
        <taxon>Eukaryota</taxon>
        <taxon>Metazoa</taxon>
        <taxon>Chordata</taxon>
        <taxon>Craniata</taxon>
        <taxon>Vertebrata</taxon>
        <taxon>Euteleostomi</taxon>
        <taxon>Mammalia</taxon>
        <taxon>Eutheria</taxon>
        <taxon>Laurasiatheria</taxon>
        <taxon>Carnivora</taxon>
        <taxon>Feliformia</taxon>
        <taxon>Felidae</taxon>
        <taxon>Felinae</taxon>
        <taxon>Lynx</taxon>
    </lineage>
</organism>
<dbReference type="GO" id="GO:0016604">
    <property type="term" value="C:nuclear body"/>
    <property type="evidence" value="ECO:0007669"/>
    <property type="project" value="TreeGrafter"/>
</dbReference>
<sequence length="294" mass="31062">MKPPQRRRAAPARYLGEVTGPAAWSPREKRQLLRLLQARQGQPEPDATELARELPGRSEAEVWMDLAEKITGPLEEALTVAFSQVLTIAATEPVSLLHSKPPKPTQARGKQLLLSAPGGREDSSPETPGTPGPAPKTSDPAPEAPSESLAAPAAEGDLSVDFEKIYKYLSAISRSCQGPELSAAESAVVLDLLLALPEELPRLPCAALVKHMSDTYLRLTAPQPDPAGEGLGPRAENGGTSPRGPEEASRAMPQAPENAGPSEPRSAWQAAGVCPLNPFLVPLEFLGQAATPAR</sequence>
<feature type="compositionally biased region" description="Low complexity" evidence="1">
    <location>
        <begin position="138"/>
        <end position="155"/>
    </location>
</feature>
<reference evidence="2 3" key="1">
    <citation type="submission" date="2019-01" db="EMBL/GenBank/DDBJ databases">
        <authorList>
            <person name="Alioto T."/>
            <person name="Alioto T."/>
        </authorList>
    </citation>
    <scope>NUCLEOTIDE SEQUENCE [LARGE SCALE GENOMIC DNA]</scope>
</reference>
<protein>
    <recommendedName>
        <fullName evidence="4">snRNA-activating protein complex subunit 2</fullName>
    </recommendedName>
</protein>
<evidence type="ECO:0000256" key="1">
    <source>
        <dbReference type="SAM" id="MobiDB-lite"/>
    </source>
</evidence>
<feature type="region of interest" description="Disordered" evidence="1">
    <location>
        <begin position="220"/>
        <end position="268"/>
    </location>
</feature>
<dbReference type="InterPro" id="IPR021281">
    <property type="entry name" value="SNAPC2"/>
</dbReference>
<gene>
    <name evidence="2" type="ORF">LYPA_23C005370</name>
</gene>
<dbReference type="GO" id="GO:0009301">
    <property type="term" value="P:snRNA transcription"/>
    <property type="evidence" value="ECO:0007669"/>
    <property type="project" value="InterPro"/>
</dbReference>
<accession>A0A485MX77</accession>
<dbReference type="EMBL" id="CAAGRJ010007856">
    <property type="protein sequence ID" value="VFV25675.1"/>
    <property type="molecule type" value="Genomic_DNA"/>
</dbReference>
<evidence type="ECO:0000313" key="2">
    <source>
        <dbReference type="EMBL" id="VFV25675.1"/>
    </source>
</evidence>